<dbReference type="PROSITE" id="PS50931">
    <property type="entry name" value="HTH_LYSR"/>
    <property type="match status" value="1"/>
</dbReference>
<dbReference type="AlphaFoldDB" id="A0A212R3W4"/>
<dbReference type="EMBL" id="FYEH01000005">
    <property type="protein sequence ID" value="SNB66710.1"/>
    <property type="molecule type" value="Genomic_DNA"/>
</dbReference>
<keyword evidence="2" id="KW-0805">Transcription regulation</keyword>
<dbReference type="InterPro" id="IPR000847">
    <property type="entry name" value="LysR_HTH_N"/>
</dbReference>
<organism evidence="7 8">
    <name type="scientific">Arboricoccus pini</name>
    <dbReference type="NCBI Taxonomy" id="1963835"/>
    <lineage>
        <taxon>Bacteria</taxon>
        <taxon>Pseudomonadati</taxon>
        <taxon>Pseudomonadota</taxon>
        <taxon>Alphaproteobacteria</taxon>
        <taxon>Geminicoccales</taxon>
        <taxon>Geminicoccaceae</taxon>
        <taxon>Arboricoccus</taxon>
    </lineage>
</organism>
<name>A0A212R3W4_9PROT</name>
<dbReference type="Pfam" id="PF03466">
    <property type="entry name" value="LysR_substrate"/>
    <property type="match status" value="1"/>
</dbReference>
<keyword evidence="8" id="KW-1185">Reference proteome</keyword>
<gene>
    <name evidence="7" type="ORF">SAMN07250955_105175</name>
</gene>
<dbReference type="InterPro" id="IPR036390">
    <property type="entry name" value="WH_DNA-bd_sf"/>
</dbReference>
<evidence type="ECO:0000256" key="1">
    <source>
        <dbReference type="ARBA" id="ARBA00009437"/>
    </source>
</evidence>
<dbReference type="PRINTS" id="PR00039">
    <property type="entry name" value="HTHLYSR"/>
</dbReference>
<dbReference type="Pfam" id="PF00126">
    <property type="entry name" value="HTH_1"/>
    <property type="match status" value="1"/>
</dbReference>
<evidence type="ECO:0000256" key="3">
    <source>
        <dbReference type="ARBA" id="ARBA00023125"/>
    </source>
</evidence>
<comment type="similarity">
    <text evidence="1">Belongs to the LysR transcriptional regulatory family.</text>
</comment>
<evidence type="ECO:0000256" key="4">
    <source>
        <dbReference type="ARBA" id="ARBA00023159"/>
    </source>
</evidence>
<evidence type="ECO:0000256" key="5">
    <source>
        <dbReference type="ARBA" id="ARBA00023163"/>
    </source>
</evidence>
<evidence type="ECO:0000256" key="2">
    <source>
        <dbReference type="ARBA" id="ARBA00023015"/>
    </source>
</evidence>
<accession>A0A212R3W4</accession>
<dbReference type="Proteomes" id="UP000197065">
    <property type="component" value="Unassembled WGS sequence"/>
</dbReference>
<dbReference type="RefSeq" id="WP_088561181.1">
    <property type="nucleotide sequence ID" value="NZ_FYEH01000005.1"/>
</dbReference>
<keyword evidence="3" id="KW-0238">DNA-binding</keyword>
<dbReference type="FunFam" id="1.10.10.10:FF:000001">
    <property type="entry name" value="LysR family transcriptional regulator"/>
    <property type="match status" value="1"/>
</dbReference>
<evidence type="ECO:0000313" key="7">
    <source>
        <dbReference type="EMBL" id="SNB66710.1"/>
    </source>
</evidence>
<dbReference type="InterPro" id="IPR005119">
    <property type="entry name" value="LysR_subst-bd"/>
</dbReference>
<dbReference type="SUPFAM" id="SSF53850">
    <property type="entry name" value="Periplasmic binding protein-like II"/>
    <property type="match status" value="1"/>
</dbReference>
<dbReference type="CDD" id="cd08411">
    <property type="entry name" value="PBP2_OxyR"/>
    <property type="match status" value="1"/>
</dbReference>
<dbReference type="SUPFAM" id="SSF46785">
    <property type="entry name" value="Winged helix' DNA-binding domain"/>
    <property type="match status" value="1"/>
</dbReference>
<keyword evidence="5" id="KW-0804">Transcription</keyword>
<proteinExistence type="inferred from homology"/>
<protein>
    <submittedName>
        <fullName evidence="7">Transcriptional regulator, LysR family</fullName>
    </submittedName>
</protein>
<dbReference type="Gene3D" id="1.10.10.10">
    <property type="entry name" value="Winged helix-like DNA-binding domain superfamily/Winged helix DNA-binding domain"/>
    <property type="match status" value="1"/>
</dbReference>
<dbReference type="Gene3D" id="3.40.190.10">
    <property type="entry name" value="Periplasmic binding protein-like II"/>
    <property type="match status" value="2"/>
</dbReference>
<dbReference type="GO" id="GO:0003700">
    <property type="term" value="F:DNA-binding transcription factor activity"/>
    <property type="evidence" value="ECO:0007669"/>
    <property type="project" value="InterPro"/>
</dbReference>
<dbReference type="PANTHER" id="PTHR30346:SF26">
    <property type="entry name" value="HYDROGEN PEROXIDE-INDUCIBLE GENES ACTIVATOR"/>
    <property type="match status" value="1"/>
</dbReference>
<sequence length="295" mass="31726">MPTLRQLAYLDALARHRHFGRAADAAAVTQPALSMQIKELEAELGLTLVERRNKGIGLTAEGRVVAARAAIILRDVQDLVDSARVQSGKVLTGPLRLGVIPSVAPYLLPRLLPALQHHYPACAPLVRETQTQTLLEELQRGDLDIVIAALPLGGSGIETLPLFDDPFLLAAPVARADLPARANAQILNQETILLLEEGHCLRDQTLDVCAAGGGDARIGPFGATNLATLASMVANGYGVTLLPTLAIKDQPADPRIRLIPFKDPAPFRTIALAWRRRTPRERDFRALGALLSKTG</sequence>
<evidence type="ECO:0000313" key="8">
    <source>
        <dbReference type="Proteomes" id="UP000197065"/>
    </source>
</evidence>
<dbReference type="OrthoDB" id="9775392at2"/>
<dbReference type="PANTHER" id="PTHR30346">
    <property type="entry name" value="TRANSCRIPTIONAL DUAL REGULATOR HCAR-RELATED"/>
    <property type="match status" value="1"/>
</dbReference>
<feature type="domain" description="HTH lysR-type" evidence="6">
    <location>
        <begin position="2"/>
        <end position="59"/>
    </location>
</feature>
<evidence type="ECO:0000259" key="6">
    <source>
        <dbReference type="PROSITE" id="PS50931"/>
    </source>
</evidence>
<dbReference type="InterPro" id="IPR036388">
    <property type="entry name" value="WH-like_DNA-bd_sf"/>
</dbReference>
<dbReference type="GO" id="GO:0003677">
    <property type="term" value="F:DNA binding"/>
    <property type="evidence" value="ECO:0007669"/>
    <property type="project" value="UniProtKB-KW"/>
</dbReference>
<reference evidence="7 8" key="1">
    <citation type="submission" date="2017-06" db="EMBL/GenBank/DDBJ databases">
        <authorList>
            <person name="Kim H.J."/>
            <person name="Triplett B.A."/>
        </authorList>
    </citation>
    <scope>NUCLEOTIDE SEQUENCE [LARGE SCALE GENOMIC DNA]</scope>
    <source>
        <strain evidence="7 8">B29T1</strain>
    </source>
</reference>
<dbReference type="GO" id="GO:0032993">
    <property type="term" value="C:protein-DNA complex"/>
    <property type="evidence" value="ECO:0007669"/>
    <property type="project" value="TreeGrafter"/>
</dbReference>
<keyword evidence="4" id="KW-0010">Activator</keyword>